<evidence type="ECO:0000313" key="4">
    <source>
        <dbReference type="Proteomes" id="UP000326936"/>
    </source>
</evidence>
<evidence type="ECO:0000259" key="2">
    <source>
        <dbReference type="Pfam" id="PF20434"/>
    </source>
</evidence>
<gene>
    <name evidence="3" type="ORF">FIV01_02020</name>
</gene>
<protein>
    <submittedName>
        <fullName evidence="3">Alpha/beta hydrolase family protein</fullName>
    </submittedName>
</protein>
<dbReference type="EMBL" id="CP045350">
    <property type="protein sequence ID" value="QFT25220.1"/>
    <property type="molecule type" value="Genomic_DNA"/>
</dbReference>
<dbReference type="InterPro" id="IPR049492">
    <property type="entry name" value="BD-FAE-like_dom"/>
</dbReference>
<dbReference type="SUPFAM" id="SSF53474">
    <property type="entry name" value="alpha/beta-Hydrolases"/>
    <property type="match status" value="1"/>
</dbReference>
<dbReference type="Proteomes" id="UP000326936">
    <property type="component" value="Chromosome"/>
</dbReference>
<feature type="domain" description="BD-FAE-like" evidence="2">
    <location>
        <begin position="73"/>
        <end position="211"/>
    </location>
</feature>
<sequence>MTKTHLTSVAQYFTRELADEQYNPTLWTKRLPTEELLPKHIEFTTQNSDRYRARVGSGLSQINYGEGEFLGTMDVYRTEGISEDAPIVVYIHGGWWQWFSKEQFGFIAEPFNQQGFSVYMPGYRMATDWANDAPMESILKQMQFAVAEVLSFAAKNRVPAVYLVGHSAGGQLVSMLHKTDWSKLGVTQEGRQKLKDVFSIAGLFDIRPLVNSFVNDSIKMTKESSEEVSPLLSDFPPSQTLSHLHLIIPEFDTPEFFRQTKEYHAAVLNNQQECSIFLASKCDHLDVIENLLDSSNEVLEYMLEHMNILR</sequence>
<keyword evidence="1 3" id="KW-0378">Hydrolase</keyword>
<dbReference type="PANTHER" id="PTHR48081">
    <property type="entry name" value="AB HYDROLASE SUPERFAMILY PROTEIN C4A8.06C"/>
    <property type="match status" value="1"/>
</dbReference>
<dbReference type="PANTHER" id="PTHR48081:SF33">
    <property type="entry name" value="KYNURENINE FORMAMIDASE"/>
    <property type="match status" value="1"/>
</dbReference>
<dbReference type="KEGG" id="vaq:FIV01_02020"/>
<evidence type="ECO:0000256" key="1">
    <source>
        <dbReference type="ARBA" id="ARBA00022801"/>
    </source>
</evidence>
<reference evidence="3 4" key="1">
    <citation type="submission" date="2019-10" db="EMBL/GenBank/DDBJ databases">
        <title>Complete genome sequence of Vibrio sp. strain THAF100, isolated from non-filtered water from the water column of tank 6 of a marine aquarium containing stony-coral fragments. Water maintained at 26 degree C.</title>
        <authorList>
            <person name="Ruckert C."/>
            <person name="Franco A."/>
            <person name="Kalinowski J."/>
            <person name="Glaeser S."/>
        </authorList>
    </citation>
    <scope>NUCLEOTIDE SEQUENCE [LARGE SCALE GENOMIC DNA]</scope>
    <source>
        <strain evidence="3 4">THAF100</strain>
    </source>
</reference>
<dbReference type="Pfam" id="PF20434">
    <property type="entry name" value="BD-FAE"/>
    <property type="match status" value="1"/>
</dbReference>
<dbReference type="Gene3D" id="3.40.50.1820">
    <property type="entry name" value="alpha/beta hydrolase"/>
    <property type="match status" value="1"/>
</dbReference>
<keyword evidence="4" id="KW-1185">Reference proteome</keyword>
<organism evidence="3 4">
    <name type="scientific">Vibrio aquimaris</name>
    <dbReference type="NCBI Taxonomy" id="2587862"/>
    <lineage>
        <taxon>Bacteria</taxon>
        <taxon>Pseudomonadati</taxon>
        <taxon>Pseudomonadota</taxon>
        <taxon>Gammaproteobacteria</taxon>
        <taxon>Vibrionales</taxon>
        <taxon>Vibrionaceae</taxon>
        <taxon>Vibrio</taxon>
    </lineage>
</organism>
<dbReference type="InterPro" id="IPR029058">
    <property type="entry name" value="AB_hydrolase_fold"/>
</dbReference>
<name>A0A5P9CG40_9VIBR</name>
<dbReference type="RefSeq" id="WP_152429503.1">
    <property type="nucleotide sequence ID" value="NZ_CBCSDK010000005.1"/>
</dbReference>
<dbReference type="InterPro" id="IPR050300">
    <property type="entry name" value="GDXG_lipolytic_enzyme"/>
</dbReference>
<dbReference type="OrthoDB" id="255603at2"/>
<evidence type="ECO:0000313" key="3">
    <source>
        <dbReference type="EMBL" id="QFT25220.1"/>
    </source>
</evidence>
<accession>A0A5P9CG40</accession>
<dbReference type="GO" id="GO:0004061">
    <property type="term" value="F:arylformamidase activity"/>
    <property type="evidence" value="ECO:0007669"/>
    <property type="project" value="TreeGrafter"/>
</dbReference>
<proteinExistence type="predicted"/>
<dbReference type="AlphaFoldDB" id="A0A5P9CG40"/>